<keyword evidence="3" id="KW-1185">Reference proteome</keyword>
<sequence>MTSIINSQWPAVLESHRALSVCVYTHRNTVCILHLWTGAIFLVLVSNTPSAQLRLNLCDSTLVINNVASSDHTTDGQCQITVWSPKKTASLCPVLYLRATCSNGDRADVCYTFVIYDCLIYQCSVRMSLRVHQRIVLSFAQLVVMRILGAPSDKELTFPEYQEGDDPFEVITEEDLLLADQELNRELLRYAGWTLFSVVLFLILVYCAVTDPRAFIVAFGTGMPCCLMFPCIKSLYKFTNPYKIIQASVNKYVPGILQNDDGTLKTYEPSDEEIASLYELINEVVSL</sequence>
<reference evidence="2 3" key="1">
    <citation type="journal article" date="2021" name="Elife">
        <title>Chloroplast acquisition without the gene transfer in kleptoplastic sea slugs, Plakobranchus ocellatus.</title>
        <authorList>
            <person name="Maeda T."/>
            <person name="Takahashi S."/>
            <person name="Yoshida T."/>
            <person name="Shimamura S."/>
            <person name="Takaki Y."/>
            <person name="Nagai Y."/>
            <person name="Toyoda A."/>
            <person name="Suzuki Y."/>
            <person name="Arimoto A."/>
            <person name="Ishii H."/>
            <person name="Satoh N."/>
            <person name="Nishiyama T."/>
            <person name="Hasebe M."/>
            <person name="Maruyama T."/>
            <person name="Minagawa J."/>
            <person name="Obokata J."/>
            <person name="Shigenobu S."/>
        </authorList>
    </citation>
    <scope>NUCLEOTIDE SEQUENCE [LARGE SCALE GENOMIC DNA]</scope>
</reference>
<dbReference type="AlphaFoldDB" id="A0AAV4BJV7"/>
<feature type="transmembrane region" description="Helical" evidence="1">
    <location>
        <begin position="215"/>
        <end position="236"/>
    </location>
</feature>
<accession>A0AAV4BJV7</accession>
<protein>
    <submittedName>
        <fullName evidence="2">Uncharacterized protein</fullName>
    </submittedName>
</protein>
<evidence type="ECO:0000256" key="1">
    <source>
        <dbReference type="SAM" id="Phobius"/>
    </source>
</evidence>
<comment type="caution">
    <text evidence="2">The sequence shown here is derived from an EMBL/GenBank/DDBJ whole genome shotgun (WGS) entry which is preliminary data.</text>
</comment>
<organism evidence="2 3">
    <name type="scientific">Plakobranchus ocellatus</name>
    <dbReference type="NCBI Taxonomy" id="259542"/>
    <lineage>
        <taxon>Eukaryota</taxon>
        <taxon>Metazoa</taxon>
        <taxon>Spiralia</taxon>
        <taxon>Lophotrochozoa</taxon>
        <taxon>Mollusca</taxon>
        <taxon>Gastropoda</taxon>
        <taxon>Heterobranchia</taxon>
        <taxon>Euthyneura</taxon>
        <taxon>Panpulmonata</taxon>
        <taxon>Sacoglossa</taxon>
        <taxon>Placobranchoidea</taxon>
        <taxon>Plakobranchidae</taxon>
        <taxon>Plakobranchus</taxon>
    </lineage>
</organism>
<dbReference type="Proteomes" id="UP000735302">
    <property type="component" value="Unassembled WGS sequence"/>
</dbReference>
<gene>
    <name evidence="2" type="ORF">PoB_004732000</name>
</gene>
<evidence type="ECO:0000313" key="2">
    <source>
        <dbReference type="EMBL" id="GFO20815.1"/>
    </source>
</evidence>
<keyword evidence="1" id="KW-1133">Transmembrane helix</keyword>
<name>A0AAV4BJV7_9GAST</name>
<keyword evidence="1" id="KW-0812">Transmembrane</keyword>
<keyword evidence="1" id="KW-0472">Membrane</keyword>
<evidence type="ECO:0000313" key="3">
    <source>
        <dbReference type="Proteomes" id="UP000735302"/>
    </source>
</evidence>
<feature type="transmembrane region" description="Helical" evidence="1">
    <location>
        <begin position="190"/>
        <end position="209"/>
    </location>
</feature>
<proteinExistence type="predicted"/>
<dbReference type="EMBL" id="BLXT01005203">
    <property type="protein sequence ID" value="GFO20815.1"/>
    <property type="molecule type" value="Genomic_DNA"/>
</dbReference>